<dbReference type="EMBL" id="JADOXO010000009">
    <property type="protein sequence ID" value="KAF9820638.1"/>
    <property type="molecule type" value="Genomic_DNA"/>
</dbReference>
<organism evidence="2 3">
    <name type="scientific">Rhodonia placenta</name>
    <dbReference type="NCBI Taxonomy" id="104341"/>
    <lineage>
        <taxon>Eukaryota</taxon>
        <taxon>Fungi</taxon>
        <taxon>Dikarya</taxon>
        <taxon>Basidiomycota</taxon>
        <taxon>Agaricomycotina</taxon>
        <taxon>Agaricomycetes</taxon>
        <taxon>Polyporales</taxon>
        <taxon>Adustoporiaceae</taxon>
        <taxon>Rhodonia</taxon>
    </lineage>
</organism>
<keyword evidence="1" id="KW-0472">Membrane</keyword>
<evidence type="ECO:0000313" key="3">
    <source>
        <dbReference type="Proteomes" id="UP000639403"/>
    </source>
</evidence>
<keyword evidence="1" id="KW-0812">Transmembrane</keyword>
<proteinExistence type="predicted"/>
<feature type="transmembrane region" description="Helical" evidence="1">
    <location>
        <begin position="136"/>
        <end position="156"/>
    </location>
</feature>
<dbReference type="Proteomes" id="UP000639403">
    <property type="component" value="Unassembled WGS sequence"/>
</dbReference>
<feature type="transmembrane region" description="Helical" evidence="1">
    <location>
        <begin position="93"/>
        <end position="115"/>
    </location>
</feature>
<protein>
    <submittedName>
        <fullName evidence="2">Uncharacterized protein</fullName>
    </submittedName>
</protein>
<evidence type="ECO:0000313" key="2">
    <source>
        <dbReference type="EMBL" id="KAF9820638.1"/>
    </source>
</evidence>
<name>A0A8H7U6C0_9APHY</name>
<dbReference type="AlphaFoldDB" id="A0A8H7U6C0"/>
<feature type="transmembrane region" description="Helical" evidence="1">
    <location>
        <begin position="47"/>
        <end position="73"/>
    </location>
</feature>
<keyword evidence="1" id="KW-1133">Transmembrane helix</keyword>
<gene>
    <name evidence="2" type="ORF">IEO21_01341</name>
</gene>
<comment type="caution">
    <text evidence="2">The sequence shown here is derived from an EMBL/GenBank/DDBJ whole genome shotgun (WGS) entry which is preliminary data.</text>
</comment>
<reference evidence="2" key="2">
    <citation type="journal article" name="Front. Microbiol.">
        <title>Degradative Capacity of Two Strains of Rhodonia placenta: From Phenotype to Genotype.</title>
        <authorList>
            <person name="Kolle M."/>
            <person name="Horta M.A.C."/>
            <person name="Nowrousian M."/>
            <person name="Ohm R.A."/>
            <person name="Benz J.P."/>
            <person name="Pilgard A."/>
        </authorList>
    </citation>
    <scope>NUCLEOTIDE SEQUENCE</scope>
    <source>
        <strain evidence="2">FPRL280</strain>
    </source>
</reference>
<sequence>MSQPTSMARSTALMLTILISDLMFVSPVAVLRIWIAEVISRQISRLWIVWNYNLYVLILPIFTTIGYLVASVGDLRTLKHLPDDSILTHAMESWLTAQFAFSSIVNIYCTAGIAWKVWQATHSIAHVTYRGSKLVRIVRIVIESAAAYTAYKLFYFGTYVAHSDLQYFALDMDSPVVGITFILIIVRVGLGWTDQAQPAADLLRRSTAEQTVDMPPFGINVTQVIHHTRDTSSSSKIGPELV</sequence>
<reference evidence="2" key="1">
    <citation type="submission" date="2020-11" db="EMBL/GenBank/DDBJ databases">
        <authorList>
            <person name="Koelle M."/>
            <person name="Horta M.A.C."/>
            <person name="Nowrousian M."/>
            <person name="Ohm R.A."/>
            <person name="Benz P."/>
            <person name="Pilgard A."/>
        </authorList>
    </citation>
    <scope>NUCLEOTIDE SEQUENCE</scope>
    <source>
        <strain evidence="2">FPRL280</strain>
    </source>
</reference>
<evidence type="ECO:0000256" key="1">
    <source>
        <dbReference type="SAM" id="Phobius"/>
    </source>
</evidence>
<feature type="transmembrane region" description="Helical" evidence="1">
    <location>
        <begin position="12"/>
        <end position="35"/>
    </location>
</feature>
<accession>A0A8H7U6C0</accession>
<feature type="transmembrane region" description="Helical" evidence="1">
    <location>
        <begin position="176"/>
        <end position="193"/>
    </location>
</feature>